<comment type="caution">
    <text evidence="2">The sequence shown here is derived from an EMBL/GenBank/DDBJ whole genome shotgun (WGS) entry which is preliminary data.</text>
</comment>
<evidence type="ECO:0000313" key="3">
    <source>
        <dbReference type="Proteomes" id="UP000237811"/>
    </source>
</evidence>
<organism evidence="2 3">
    <name type="scientific">Burkholderia multivorans</name>
    <dbReference type="NCBI Taxonomy" id="87883"/>
    <lineage>
        <taxon>Bacteria</taxon>
        <taxon>Pseudomonadati</taxon>
        <taxon>Pseudomonadota</taxon>
        <taxon>Betaproteobacteria</taxon>
        <taxon>Burkholderiales</taxon>
        <taxon>Burkholderiaceae</taxon>
        <taxon>Burkholderia</taxon>
        <taxon>Burkholderia cepacia complex</taxon>
    </lineage>
</organism>
<name>A0AB37AQS8_9BURK</name>
<feature type="transmembrane region" description="Helical" evidence="1">
    <location>
        <begin position="57"/>
        <end position="74"/>
    </location>
</feature>
<gene>
    <name evidence="2" type="ORF">C6P99_19955</name>
</gene>
<keyword evidence="1" id="KW-1133">Transmembrane helix</keyword>
<dbReference type="AlphaFoldDB" id="A0AB37AQS8"/>
<sequence length="78" mass="9224">MLFFGSQCTHVVGMCREKHSVFNKALIVGRCRASQLHHFLRGQFKEARYLLYRARPCLVTWIVFDTTYFVFVYVEMLG</sequence>
<dbReference type="Proteomes" id="UP000237811">
    <property type="component" value="Unassembled WGS sequence"/>
</dbReference>
<protein>
    <submittedName>
        <fullName evidence="2">Uncharacterized protein</fullName>
    </submittedName>
</protein>
<accession>A0AB37AQS8</accession>
<evidence type="ECO:0000313" key="2">
    <source>
        <dbReference type="EMBL" id="PRE45182.1"/>
    </source>
</evidence>
<keyword evidence="1" id="KW-0472">Membrane</keyword>
<dbReference type="EMBL" id="PVFR01000059">
    <property type="protein sequence ID" value="PRE45182.1"/>
    <property type="molecule type" value="Genomic_DNA"/>
</dbReference>
<proteinExistence type="predicted"/>
<reference evidence="2 3" key="1">
    <citation type="submission" date="2018-03" db="EMBL/GenBank/DDBJ databases">
        <authorList>
            <person name="Nguyen K."/>
            <person name="Fouts D."/>
            <person name="Sutton G."/>
        </authorList>
    </citation>
    <scope>NUCLEOTIDE SEQUENCE [LARGE SCALE GENOMIC DNA]</scope>
    <source>
        <strain evidence="2 3">AU14328</strain>
    </source>
</reference>
<evidence type="ECO:0000256" key="1">
    <source>
        <dbReference type="SAM" id="Phobius"/>
    </source>
</evidence>
<keyword evidence="1" id="KW-0812">Transmembrane</keyword>